<protein>
    <recommendedName>
        <fullName evidence="3">Retrotransposon Copia-like N-terminal domain-containing protein</fullName>
    </recommendedName>
</protein>
<proteinExistence type="predicted"/>
<reference evidence="1 2" key="1">
    <citation type="journal article" date="2012" name="Nat. Biotechnol.">
        <title>Draft genome sequence of pigeonpea (Cajanus cajan), an orphan legume crop of resource-poor farmers.</title>
        <authorList>
            <person name="Varshney R.K."/>
            <person name="Chen W."/>
            <person name="Li Y."/>
            <person name="Bharti A.K."/>
            <person name="Saxena R.K."/>
            <person name="Schlueter J.A."/>
            <person name="Donoghue M.T."/>
            <person name="Azam S."/>
            <person name="Fan G."/>
            <person name="Whaley A.M."/>
            <person name="Farmer A.D."/>
            <person name="Sheridan J."/>
            <person name="Iwata A."/>
            <person name="Tuteja R."/>
            <person name="Penmetsa R.V."/>
            <person name="Wu W."/>
            <person name="Upadhyaya H.D."/>
            <person name="Yang S.P."/>
            <person name="Shah T."/>
            <person name="Saxena K.B."/>
            <person name="Michael T."/>
            <person name="McCombie W.R."/>
            <person name="Yang B."/>
            <person name="Zhang G."/>
            <person name="Yang H."/>
            <person name="Wang J."/>
            <person name="Spillane C."/>
            <person name="Cook D.R."/>
            <person name="May G.D."/>
            <person name="Xu X."/>
            <person name="Jackson S.A."/>
        </authorList>
    </citation>
    <scope>NUCLEOTIDE SEQUENCE [LARGE SCALE GENOMIC DNA]</scope>
    <source>
        <strain evidence="2">cv. Asha</strain>
    </source>
</reference>
<keyword evidence="2" id="KW-1185">Reference proteome</keyword>
<organism evidence="1 2">
    <name type="scientific">Cajanus cajan</name>
    <name type="common">Pigeon pea</name>
    <name type="synonym">Cajanus indicus</name>
    <dbReference type="NCBI Taxonomy" id="3821"/>
    <lineage>
        <taxon>Eukaryota</taxon>
        <taxon>Viridiplantae</taxon>
        <taxon>Streptophyta</taxon>
        <taxon>Embryophyta</taxon>
        <taxon>Tracheophyta</taxon>
        <taxon>Spermatophyta</taxon>
        <taxon>Magnoliopsida</taxon>
        <taxon>eudicotyledons</taxon>
        <taxon>Gunneridae</taxon>
        <taxon>Pentapetalae</taxon>
        <taxon>rosids</taxon>
        <taxon>fabids</taxon>
        <taxon>Fabales</taxon>
        <taxon>Fabaceae</taxon>
        <taxon>Papilionoideae</taxon>
        <taxon>50 kb inversion clade</taxon>
        <taxon>NPAAA clade</taxon>
        <taxon>indigoferoid/millettioid clade</taxon>
        <taxon>Phaseoleae</taxon>
        <taxon>Cajanus</taxon>
    </lineage>
</organism>
<sequence>MVELVNTTTEIGDNNFQTHGELQSLHTAYRLNGKNYLKWSQLVRTILKGKK</sequence>
<dbReference type="Proteomes" id="UP000075243">
    <property type="component" value="Chromosome 4"/>
</dbReference>
<name>A0A151TMI1_CAJCA</name>
<evidence type="ECO:0000313" key="1">
    <source>
        <dbReference type="EMBL" id="KYP68253.1"/>
    </source>
</evidence>
<dbReference type="Gramene" id="C.cajan_21244.t">
    <property type="protein sequence ID" value="C.cajan_21244.t.cds1"/>
    <property type="gene ID" value="C.cajan_21244"/>
</dbReference>
<evidence type="ECO:0008006" key="3">
    <source>
        <dbReference type="Google" id="ProtNLM"/>
    </source>
</evidence>
<evidence type="ECO:0000313" key="2">
    <source>
        <dbReference type="Proteomes" id="UP000075243"/>
    </source>
</evidence>
<gene>
    <name evidence="1" type="ORF">KK1_021873</name>
</gene>
<dbReference type="AlphaFoldDB" id="A0A151TMI1"/>
<accession>A0A151TMI1</accession>
<dbReference type="EMBL" id="CM003606">
    <property type="protein sequence ID" value="KYP68253.1"/>
    <property type="molecule type" value="Genomic_DNA"/>
</dbReference>